<reference evidence="2" key="2">
    <citation type="journal article" date="2023" name="PLoS ONE">
        <title>Philodulcilactobacillus myokoensis gen. nov., sp. nov., a fructophilic, acidophilic, and agar-phobic lactic acid bacterium isolated from fermented vegetable extracts.</title>
        <authorList>
            <person name="Kouya T."/>
            <person name="Ishiyama Y."/>
            <person name="Ohashi S."/>
            <person name="Kumakubo R."/>
            <person name="Yamazaki T."/>
            <person name="Otaki T."/>
        </authorList>
    </citation>
    <scope>NUCLEOTIDE SEQUENCE</scope>
    <source>
        <strain evidence="2">WR16-4</strain>
    </source>
</reference>
<accession>A0A9W6B014</accession>
<dbReference type="RefSeq" id="WP_286135911.1">
    <property type="nucleotide sequence ID" value="NZ_BRPL01000002.1"/>
</dbReference>
<protein>
    <submittedName>
        <fullName evidence="2">Uncharacterized protein</fullName>
    </submittedName>
</protein>
<evidence type="ECO:0000313" key="3">
    <source>
        <dbReference type="Proteomes" id="UP001144204"/>
    </source>
</evidence>
<comment type="caution">
    <text evidence="2">The sequence shown here is derived from an EMBL/GenBank/DDBJ whole genome shotgun (WGS) entry which is preliminary data.</text>
</comment>
<proteinExistence type="predicted"/>
<keyword evidence="1" id="KW-1133">Transmembrane helix</keyword>
<gene>
    <name evidence="2" type="ORF">WR164_04290</name>
</gene>
<keyword evidence="1" id="KW-0812">Transmembrane</keyword>
<name>A0A9W6B014_9LACO</name>
<feature type="transmembrane region" description="Helical" evidence="1">
    <location>
        <begin position="35"/>
        <end position="53"/>
    </location>
</feature>
<sequence>MISMMKNFSMGLLYIVWISLGATLLAYISKLIPGQAGSLAVIILLFLLTYLPIRWFNHAFLKEIQAKLKINHKINHHLKLN</sequence>
<keyword evidence="1" id="KW-0472">Membrane</keyword>
<organism evidence="2 3">
    <name type="scientific">Philodulcilactobacillus myokoensis</name>
    <dbReference type="NCBI Taxonomy" id="2929573"/>
    <lineage>
        <taxon>Bacteria</taxon>
        <taxon>Bacillati</taxon>
        <taxon>Bacillota</taxon>
        <taxon>Bacilli</taxon>
        <taxon>Lactobacillales</taxon>
        <taxon>Lactobacillaceae</taxon>
        <taxon>Philodulcilactobacillus</taxon>
    </lineage>
</organism>
<evidence type="ECO:0000313" key="2">
    <source>
        <dbReference type="EMBL" id="GLB46450.1"/>
    </source>
</evidence>
<dbReference type="Proteomes" id="UP001144204">
    <property type="component" value="Unassembled WGS sequence"/>
</dbReference>
<evidence type="ECO:0000256" key="1">
    <source>
        <dbReference type="SAM" id="Phobius"/>
    </source>
</evidence>
<dbReference type="AlphaFoldDB" id="A0A9W6B014"/>
<feature type="transmembrane region" description="Helical" evidence="1">
    <location>
        <begin position="12"/>
        <end position="29"/>
    </location>
</feature>
<reference evidence="2" key="1">
    <citation type="submission" date="2022-07" db="EMBL/GenBank/DDBJ databases">
        <authorList>
            <person name="Kouya T."/>
            <person name="Ishiyama Y."/>
        </authorList>
    </citation>
    <scope>NUCLEOTIDE SEQUENCE</scope>
    <source>
        <strain evidence="2">WR16-4</strain>
    </source>
</reference>
<dbReference type="EMBL" id="BRPL01000002">
    <property type="protein sequence ID" value="GLB46450.1"/>
    <property type="molecule type" value="Genomic_DNA"/>
</dbReference>
<keyword evidence="3" id="KW-1185">Reference proteome</keyword>